<dbReference type="SUPFAM" id="SSF52047">
    <property type="entry name" value="RNI-like"/>
    <property type="match status" value="1"/>
</dbReference>
<dbReference type="InterPro" id="IPR050648">
    <property type="entry name" value="F-box_LRR-repeat"/>
</dbReference>
<feature type="region of interest" description="Disordered" evidence="1">
    <location>
        <begin position="392"/>
        <end position="435"/>
    </location>
</feature>
<evidence type="ECO:0000313" key="3">
    <source>
        <dbReference type="EMBL" id="RUP43811.1"/>
    </source>
</evidence>
<keyword evidence="4" id="KW-1185">Reference proteome</keyword>
<dbReference type="Gene3D" id="3.80.10.10">
    <property type="entry name" value="Ribonuclease Inhibitor"/>
    <property type="match status" value="1"/>
</dbReference>
<dbReference type="InterPro" id="IPR006553">
    <property type="entry name" value="Leu-rich_rpt_Cys-con_subtyp"/>
</dbReference>
<evidence type="ECO:0000313" key="4">
    <source>
        <dbReference type="Proteomes" id="UP000268093"/>
    </source>
</evidence>
<evidence type="ECO:0000259" key="2">
    <source>
        <dbReference type="Pfam" id="PF12937"/>
    </source>
</evidence>
<dbReference type="PANTHER" id="PTHR13382">
    <property type="entry name" value="MITOCHONDRIAL ATP SYNTHASE COUPLING FACTOR B"/>
    <property type="match status" value="1"/>
</dbReference>
<feature type="compositionally biased region" description="Basic and acidic residues" evidence="1">
    <location>
        <begin position="407"/>
        <end position="420"/>
    </location>
</feature>
<dbReference type="OrthoDB" id="10257471at2759"/>
<sequence length="435" mass="48052">MTQAVFSPFNSATFISSSPLPFPSSTPPLNSLPQLPIMTTIVLPPELLTLIFEHLPQSDLHTCTKVDQLFHATATPILWRSPSFLHPASLHLFSRCLTIAKEPRGKLVRSLHFSELDLNTYVNDDFLLTIAPHLPLLDLLDLSSCQSVTDRSLIPLATHCPALEVLLLESSPCTLRTLFELAHQCPHLRVLNLRAAQNLPHLALLPFTRHRHLSSLVLTDCRWLADDTAQDIRRLPRLRSLELINCRSLSDVFLRALATGDLTDLMNVYLSGNPALTDAGIVPFVEAHPALHEISLARCAITDVTIHTVATRLPALRLLDVAFCAVTSAAIRTCVVRCPDLEMVGLTGCEDAAAADFPELGFEGGELDVLWLDQIAMIRTVEMERLEREMLEAEEMEGEGAGASGAELREAEIENDGKDNEEGEGEEEDEMEQED</sequence>
<dbReference type="InterPro" id="IPR036047">
    <property type="entry name" value="F-box-like_dom_sf"/>
</dbReference>
<feature type="domain" description="F-box" evidence="2">
    <location>
        <begin position="43"/>
        <end position="84"/>
    </location>
</feature>
<comment type="caution">
    <text evidence="3">The sequence shown here is derived from an EMBL/GenBank/DDBJ whole genome shotgun (WGS) entry which is preliminary data.</text>
</comment>
<reference evidence="3 4" key="1">
    <citation type="journal article" date="2018" name="New Phytol.">
        <title>Phylogenomics of Endogonaceae and evolution of mycorrhizas within Mucoromycota.</title>
        <authorList>
            <person name="Chang Y."/>
            <person name="Desiro A."/>
            <person name="Na H."/>
            <person name="Sandor L."/>
            <person name="Lipzen A."/>
            <person name="Clum A."/>
            <person name="Barry K."/>
            <person name="Grigoriev I.V."/>
            <person name="Martin F.M."/>
            <person name="Stajich J.E."/>
            <person name="Smith M.E."/>
            <person name="Bonito G."/>
            <person name="Spatafora J.W."/>
        </authorList>
    </citation>
    <scope>NUCLEOTIDE SEQUENCE [LARGE SCALE GENOMIC DNA]</scope>
    <source>
        <strain evidence="3 4">GMNB39</strain>
    </source>
</reference>
<dbReference type="Pfam" id="PF12937">
    <property type="entry name" value="F-box-like"/>
    <property type="match status" value="1"/>
</dbReference>
<accession>A0A433CZ27</accession>
<evidence type="ECO:0000256" key="1">
    <source>
        <dbReference type="SAM" id="MobiDB-lite"/>
    </source>
</evidence>
<dbReference type="SUPFAM" id="SSF81383">
    <property type="entry name" value="F-box domain"/>
    <property type="match status" value="1"/>
</dbReference>
<protein>
    <recommendedName>
        <fullName evidence="2">F-box domain-containing protein</fullName>
    </recommendedName>
</protein>
<dbReference type="GO" id="GO:0005737">
    <property type="term" value="C:cytoplasm"/>
    <property type="evidence" value="ECO:0007669"/>
    <property type="project" value="TreeGrafter"/>
</dbReference>
<dbReference type="CDD" id="cd22143">
    <property type="entry name" value="F-box_ScMDM30-like"/>
    <property type="match status" value="1"/>
</dbReference>
<gene>
    <name evidence="3" type="ORF">BC936DRAFT_136698</name>
</gene>
<dbReference type="Proteomes" id="UP000268093">
    <property type="component" value="Unassembled WGS sequence"/>
</dbReference>
<dbReference type="AlphaFoldDB" id="A0A433CZ27"/>
<dbReference type="EMBL" id="RBNI01010266">
    <property type="protein sequence ID" value="RUP43811.1"/>
    <property type="molecule type" value="Genomic_DNA"/>
</dbReference>
<dbReference type="InterPro" id="IPR001810">
    <property type="entry name" value="F-box_dom"/>
</dbReference>
<feature type="compositionally biased region" description="Acidic residues" evidence="1">
    <location>
        <begin position="421"/>
        <end position="435"/>
    </location>
</feature>
<proteinExistence type="predicted"/>
<organism evidence="3 4">
    <name type="scientific">Jimgerdemannia flammicorona</name>
    <dbReference type="NCBI Taxonomy" id="994334"/>
    <lineage>
        <taxon>Eukaryota</taxon>
        <taxon>Fungi</taxon>
        <taxon>Fungi incertae sedis</taxon>
        <taxon>Mucoromycota</taxon>
        <taxon>Mucoromycotina</taxon>
        <taxon>Endogonomycetes</taxon>
        <taxon>Endogonales</taxon>
        <taxon>Endogonaceae</taxon>
        <taxon>Jimgerdemannia</taxon>
    </lineage>
</organism>
<dbReference type="SMART" id="SM00367">
    <property type="entry name" value="LRR_CC"/>
    <property type="match status" value="6"/>
</dbReference>
<dbReference type="InterPro" id="IPR032675">
    <property type="entry name" value="LRR_dom_sf"/>
</dbReference>
<name>A0A433CZ27_9FUNG</name>